<dbReference type="InterPro" id="IPR036259">
    <property type="entry name" value="MFS_trans_sf"/>
</dbReference>
<dbReference type="EMBL" id="JWZX01000701">
    <property type="protein sequence ID" value="KOO35923.1"/>
    <property type="molecule type" value="Genomic_DNA"/>
</dbReference>
<keyword evidence="3 6" id="KW-0812">Transmembrane</keyword>
<dbReference type="SUPFAM" id="SSF103473">
    <property type="entry name" value="MFS general substrate transporter"/>
    <property type="match status" value="1"/>
</dbReference>
<feature type="transmembrane region" description="Helical" evidence="6">
    <location>
        <begin position="227"/>
        <end position="251"/>
    </location>
</feature>
<feature type="transmembrane region" description="Helical" evidence="6">
    <location>
        <begin position="91"/>
        <end position="112"/>
    </location>
</feature>
<dbReference type="PANTHER" id="PTHR43385">
    <property type="entry name" value="RIBOFLAVIN TRANSPORTER RIBJ"/>
    <property type="match status" value="1"/>
</dbReference>
<dbReference type="OrthoDB" id="410267at2759"/>
<evidence type="ECO:0000256" key="5">
    <source>
        <dbReference type="ARBA" id="ARBA00023136"/>
    </source>
</evidence>
<dbReference type="AlphaFoldDB" id="A0A0M0KBY1"/>
<accession>A0A0M0KBY1</accession>
<dbReference type="Proteomes" id="UP000037460">
    <property type="component" value="Unassembled WGS sequence"/>
</dbReference>
<organism evidence="7 8">
    <name type="scientific">Chrysochromulina tobinii</name>
    <dbReference type="NCBI Taxonomy" id="1460289"/>
    <lineage>
        <taxon>Eukaryota</taxon>
        <taxon>Haptista</taxon>
        <taxon>Haptophyta</taxon>
        <taxon>Prymnesiophyceae</taxon>
        <taxon>Prymnesiales</taxon>
        <taxon>Chrysochromulinaceae</taxon>
        <taxon>Chrysochromulina</taxon>
    </lineage>
</organism>
<comment type="subcellular location">
    <subcellularLocation>
        <location evidence="1">Membrane</location>
        <topology evidence="1">Multi-pass membrane protein</topology>
    </subcellularLocation>
</comment>
<keyword evidence="5 6" id="KW-0472">Membrane</keyword>
<dbReference type="InterPro" id="IPR011701">
    <property type="entry name" value="MFS"/>
</dbReference>
<feature type="transmembrane region" description="Helical" evidence="6">
    <location>
        <begin position="319"/>
        <end position="340"/>
    </location>
</feature>
<dbReference type="GO" id="GO:0022857">
    <property type="term" value="F:transmembrane transporter activity"/>
    <property type="evidence" value="ECO:0007669"/>
    <property type="project" value="InterPro"/>
</dbReference>
<evidence type="ECO:0000313" key="7">
    <source>
        <dbReference type="EMBL" id="KOO35923.1"/>
    </source>
</evidence>
<comment type="caution">
    <text evidence="7">The sequence shown here is derived from an EMBL/GenBank/DDBJ whole genome shotgun (WGS) entry which is preliminary data.</text>
</comment>
<sequence>MHLSCGSMYCWGNLLSYMPPELKYWAGAAAATGVPDAQFVLAYTIMAQTIGMPIGPYLYPILGARKTALLGSVLMGSGVILASYATSLATFVPFFCVMFGLGVGIAYQMPILTGTKWFPKSKGGVSGAVIFGMGASAFFFNKLATAIVNPTGINPVGGLFPASIYASWPKLLRTLGSIYLACGLIGASFQVPPPAAAEPEKGAAVVVSAAPASGGNSLLADITSKPFVTMWLMIISAAIAGLNIASSYKLFGVRRAHLNGDAYLSLIGGLASLLGNAAGRIFWGTRSDKLGFKRTILELTALQAACMASYLTLSATRLGFGFVTVTMLFCMGGAFAMFPGEALRRKWKSPAANVYGFMFSAFALAALGGPYVTKFLMTMGGEKLVFGVLSCAPLVAMALSRTL</sequence>
<feature type="transmembrane region" description="Helical" evidence="6">
    <location>
        <begin position="352"/>
        <end position="372"/>
    </location>
</feature>
<gene>
    <name evidence="7" type="ORF">Ctob_015562</name>
</gene>
<reference evidence="8" key="1">
    <citation type="journal article" date="2015" name="PLoS Genet.">
        <title>Genome Sequence and Transcriptome Analyses of Chrysochromulina tobin: Metabolic Tools for Enhanced Algal Fitness in the Prominent Order Prymnesiales (Haptophyceae).</title>
        <authorList>
            <person name="Hovde B.T."/>
            <person name="Deodato C.R."/>
            <person name="Hunsperger H.M."/>
            <person name="Ryken S.A."/>
            <person name="Yost W."/>
            <person name="Jha R.K."/>
            <person name="Patterson J."/>
            <person name="Monnat R.J. Jr."/>
            <person name="Barlow S.B."/>
            <person name="Starkenburg S.R."/>
            <person name="Cattolico R.A."/>
        </authorList>
    </citation>
    <scope>NUCLEOTIDE SEQUENCE</scope>
    <source>
        <strain evidence="8">CCMP291</strain>
    </source>
</reference>
<evidence type="ECO:0000256" key="2">
    <source>
        <dbReference type="ARBA" id="ARBA00022448"/>
    </source>
</evidence>
<protein>
    <submittedName>
        <fullName evidence="7">Major facilitator superfamily protein</fullName>
    </submittedName>
</protein>
<dbReference type="GO" id="GO:0016020">
    <property type="term" value="C:membrane"/>
    <property type="evidence" value="ECO:0007669"/>
    <property type="project" value="UniProtKB-SubCell"/>
</dbReference>
<keyword evidence="4 6" id="KW-1133">Transmembrane helix</keyword>
<evidence type="ECO:0000313" key="8">
    <source>
        <dbReference type="Proteomes" id="UP000037460"/>
    </source>
</evidence>
<feature type="transmembrane region" description="Helical" evidence="6">
    <location>
        <begin position="263"/>
        <end position="283"/>
    </location>
</feature>
<evidence type="ECO:0000256" key="3">
    <source>
        <dbReference type="ARBA" id="ARBA00022692"/>
    </source>
</evidence>
<dbReference type="Gene3D" id="1.20.1250.20">
    <property type="entry name" value="MFS general substrate transporter like domains"/>
    <property type="match status" value="2"/>
</dbReference>
<feature type="transmembrane region" description="Helical" evidence="6">
    <location>
        <begin position="67"/>
        <end position="85"/>
    </location>
</feature>
<evidence type="ECO:0000256" key="1">
    <source>
        <dbReference type="ARBA" id="ARBA00004141"/>
    </source>
</evidence>
<dbReference type="Pfam" id="PF07690">
    <property type="entry name" value="MFS_1"/>
    <property type="match status" value="1"/>
</dbReference>
<evidence type="ECO:0000256" key="4">
    <source>
        <dbReference type="ARBA" id="ARBA00022989"/>
    </source>
</evidence>
<dbReference type="InterPro" id="IPR052983">
    <property type="entry name" value="MFS_Riboflavin_Transporter"/>
</dbReference>
<proteinExistence type="predicted"/>
<keyword evidence="2" id="KW-0813">Transport</keyword>
<keyword evidence="8" id="KW-1185">Reference proteome</keyword>
<dbReference type="PANTHER" id="PTHR43385:SF1">
    <property type="entry name" value="RIBOFLAVIN TRANSPORTER RIBJ"/>
    <property type="match status" value="1"/>
</dbReference>
<evidence type="ECO:0000256" key="6">
    <source>
        <dbReference type="SAM" id="Phobius"/>
    </source>
</evidence>
<name>A0A0M0KBY1_9EUKA</name>